<gene>
    <name evidence="2" type="ORF">ACFOUW_22770</name>
</gene>
<accession>A0ABV7YH75</accession>
<protein>
    <submittedName>
        <fullName evidence="2">Peptide ligase PGM1-related protein</fullName>
    </submittedName>
</protein>
<dbReference type="Proteomes" id="UP001595699">
    <property type="component" value="Unassembled WGS sequence"/>
</dbReference>
<feature type="domain" description="PGM1 C-terminal" evidence="1">
    <location>
        <begin position="65"/>
        <end position="117"/>
    </location>
</feature>
<comment type="caution">
    <text evidence="2">The sequence shown here is derived from an EMBL/GenBank/DDBJ whole genome shotgun (WGS) entry which is preliminary data.</text>
</comment>
<dbReference type="InterPro" id="IPR041356">
    <property type="entry name" value="PGM1_C"/>
</dbReference>
<keyword evidence="3" id="KW-1185">Reference proteome</keyword>
<organism evidence="2 3">
    <name type="scientific">Tenggerimyces flavus</name>
    <dbReference type="NCBI Taxonomy" id="1708749"/>
    <lineage>
        <taxon>Bacteria</taxon>
        <taxon>Bacillati</taxon>
        <taxon>Actinomycetota</taxon>
        <taxon>Actinomycetes</taxon>
        <taxon>Propionibacteriales</taxon>
        <taxon>Nocardioidaceae</taxon>
        <taxon>Tenggerimyces</taxon>
    </lineage>
</organism>
<dbReference type="Pfam" id="PF18105">
    <property type="entry name" value="PGM1_C"/>
    <property type="match status" value="1"/>
</dbReference>
<keyword evidence="2" id="KW-0436">Ligase</keyword>
<evidence type="ECO:0000259" key="1">
    <source>
        <dbReference type="Pfam" id="PF18105"/>
    </source>
</evidence>
<evidence type="ECO:0000313" key="2">
    <source>
        <dbReference type="EMBL" id="MFC3763679.1"/>
    </source>
</evidence>
<dbReference type="EMBL" id="JBHRZH010000020">
    <property type="protein sequence ID" value="MFC3763679.1"/>
    <property type="molecule type" value="Genomic_DNA"/>
</dbReference>
<reference evidence="3" key="1">
    <citation type="journal article" date="2019" name="Int. J. Syst. Evol. Microbiol.">
        <title>The Global Catalogue of Microorganisms (GCM) 10K type strain sequencing project: providing services to taxonomists for standard genome sequencing and annotation.</title>
        <authorList>
            <consortium name="The Broad Institute Genomics Platform"/>
            <consortium name="The Broad Institute Genome Sequencing Center for Infectious Disease"/>
            <person name="Wu L."/>
            <person name="Ma J."/>
        </authorList>
    </citation>
    <scope>NUCLEOTIDE SEQUENCE [LARGE SCALE GENOMIC DNA]</scope>
    <source>
        <strain evidence="3">CGMCC 4.7241</strain>
    </source>
</reference>
<proteinExistence type="predicted"/>
<name>A0ABV7YH75_9ACTN</name>
<sequence length="138" mass="14945">MVGVRDRGHLRKGGTTHPFLTLQFLTDGRYHADTALFLTTADAEKHLVATDHLESPALRALSLDDLFDVVARHGLHFHQARQTGVVFHMISCLTEHGRVGLTAVGNTRAEAQALYERAGRILLDEAGAALAEPALGLS</sequence>
<evidence type="ECO:0000313" key="3">
    <source>
        <dbReference type="Proteomes" id="UP001595699"/>
    </source>
</evidence>
<dbReference type="GO" id="GO:0016874">
    <property type="term" value="F:ligase activity"/>
    <property type="evidence" value="ECO:0007669"/>
    <property type="project" value="UniProtKB-KW"/>
</dbReference>
<dbReference type="RefSeq" id="WP_205118554.1">
    <property type="nucleotide sequence ID" value="NZ_JAFBCM010000001.1"/>
</dbReference>